<keyword evidence="8" id="KW-1185">Reference proteome</keyword>
<evidence type="ECO:0000256" key="4">
    <source>
        <dbReference type="ARBA" id="ARBA00022795"/>
    </source>
</evidence>
<keyword evidence="7" id="KW-0966">Cell projection</keyword>
<evidence type="ECO:0000256" key="2">
    <source>
        <dbReference type="ARBA" id="ARBA00008787"/>
    </source>
</evidence>
<dbReference type="GO" id="GO:0044780">
    <property type="term" value="P:bacterial-type flagellum assembly"/>
    <property type="evidence" value="ECO:0007669"/>
    <property type="project" value="InterPro"/>
</dbReference>
<dbReference type="Proteomes" id="UP001149140">
    <property type="component" value="Unassembled WGS sequence"/>
</dbReference>
<gene>
    <name evidence="7" type="primary">fliS</name>
    <name evidence="7" type="ORF">OM076_17015</name>
</gene>
<dbReference type="GO" id="GO:0071973">
    <property type="term" value="P:bacterial-type flagellum-dependent cell motility"/>
    <property type="evidence" value="ECO:0007669"/>
    <property type="project" value="TreeGrafter"/>
</dbReference>
<dbReference type="CDD" id="cd16098">
    <property type="entry name" value="FliS"/>
    <property type="match status" value="1"/>
</dbReference>
<evidence type="ECO:0000256" key="5">
    <source>
        <dbReference type="ARBA" id="ARBA00023186"/>
    </source>
</evidence>
<dbReference type="InterPro" id="IPR036584">
    <property type="entry name" value="FliS_sf"/>
</dbReference>
<dbReference type="AlphaFoldDB" id="A0A9X3MYU6"/>
<keyword evidence="5" id="KW-0143">Chaperone</keyword>
<proteinExistence type="inferred from homology"/>
<accession>A0A9X3MYU6</accession>
<organism evidence="7 8">
    <name type="scientific">Solirubrobacter ginsenosidimutans</name>
    <dbReference type="NCBI Taxonomy" id="490573"/>
    <lineage>
        <taxon>Bacteria</taxon>
        <taxon>Bacillati</taxon>
        <taxon>Actinomycetota</taxon>
        <taxon>Thermoleophilia</taxon>
        <taxon>Solirubrobacterales</taxon>
        <taxon>Solirubrobacteraceae</taxon>
        <taxon>Solirubrobacter</taxon>
    </lineage>
</organism>
<dbReference type="RefSeq" id="WP_270041213.1">
    <property type="nucleotide sequence ID" value="NZ_JAPDOD010000015.1"/>
</dbReference>
<comment type="caution">
    <text evidence="7">The sequence shown here is derived from an EMBL/GenBank/DDBJ whole genome shotgun (WGS) entry which is preliminary data.</text>
</comment>
<evidence type="ECO:0000313" key="7">
    <source>
        <dbReference type="EMBL" id="MDA0161978.1"/>
    </source>
</evidence>
<keyword evidence="7" id="KW-0282">Flagellum</keyword>
<dbReference type="NCBIfam" id="TIGR00208">
    <property type="entry name" value="fliS"/>
    <property type="match status" value="1"/>
</dbReference>
<evidence type="ECO:0000256" key="6">
    <source>
        <dbReference type="PIRNR" id="PIRNR039090"/>
    </source>
</evidence>
<evidence type="ECO:0000256" key="1">
    <source>
        <dbReference type="ARBA" id="ARBA00004514"/>
    </source>
</evidence>
<comment type="similarity">
    <text evidence="2 6">Belongs to the FliS family.</text>
</comment>
<dbReference type="InterPro" id="IPR003713">
    <property type="entry name" value="FliS"/>
</dbReference>
<dbReference type="SUPFAM" id="SSF101116">
    <property type="entry name" value="Flagellar export chaperone FliS"/>
    <property type="match status" value="1"/>
</dbReference>
<protein>
    <recommendedName>
        <fullName evidence="6">Flagellar secretion chaperone FliS</fullName>
    </recommendedName>
</protein>
<evidence type="ECO:0000313" key="8">
    <source>
        <dbReference type="Proteomes" id="UP001149140"/>
    </source>
</evidence>
<comment type="subcellular location">
    <subcellularLocation>
        <location evidence="1 6">Cytoplasm</location>
        <location evidence="1 6">Cytosol</location>
    </subcellularLocation>
</comment>
<keyword evidence="3 6" id="KW-0963">Cytoplasm</keyword>
<sequence>MATYAGNQSAAYKQQSILTAPPGRLVVMLYDGCLRFLFQSAYAMREGDRRQSQDRMRRAEAIIDELTVTLDHDRGGEIASRLQGIYAFCRRHLMEAAAEQDPTKIEEVSELLSELREAWAEIAGSEA</sequence>
<name>A0A9X3MYU6_9ACTN</name>
<dbReference type="PIRSF" id="PIRSF039090">
    <property type="entry name" value="Flis"/>
    <property type="match status" value="1"/>
</dbReference>
<dbReference type="EMBL" id="JAPDOD010000015">
    <property type="protein sequence ID" value="MDA0161978.1"/>
    <property type="molecule type" value="Genomic_DNA"/>
</dbReference>
<evidence type="ECO:0000256" key="3">
    <source>
        <dbReference type="ARBA" id="ARBA00022490"/>
    </source>
</evidence>
<keyword evidence="7" id="KW-0969">Cilium</keyword>
<reference evidence="7" key="1">
    <citation type="submission" date="2022-10" db="EMBL/GenBank/DDBJ databases">
        <title>The WGS of Solirubrobacter ginsenosidimutans DSM 21036.</title>
        <authorList>
            <person name="Jiang Z."/>
        </authorList>
    </citation>
    <scope>NUCLEOTIDE SEQUENCE</scope>
    <source>
        <strain evidence="7">DSM 21036</strain>
    </source>
</reference>
<keyword evidence="4 6" id="KW-1005">Bacterial flagellum biogenesis</keyword>
<dbReference type="PANTHER" id="PTHR34773:SF1">
    <property type="entry name" value="FLAGELLAR SECRETION CHAPERONE FLIS"/>
    <property type="match status" value="1"/>
</dbReference>
<dbReference type="PANTHER" id="PTHR34773">
    <property type="entry name" value="FLAGELLAR SECRETION CHAPERONE FLIS"/>
    <property type="match status" value="1"/>
</dbReference>
<dbReference type="GO" id="GO:0005829">
    <property type="term" value="C:cytosol"/>
    <property type="evidence" value="ECO:0007669"/>
    <property type="project" value="UniProtKB-SubCell"/>
</dbReference>
<dbReference type="Pfam" id="PF02561">
    <property type="entry name" value="FliS"/>
    <property type="match status" value="1"/>
</dbReference>
<dbReference type="Gene3D" id="1.20.120.340">
    <property type="entry name" value="Flagellar protein FliS"/>
    <property type="match status" value="1"/>
</dbReference>